<organism evidence="2 3">
    <name type="scientific">Kribbella speibonae</name>
    <dbReference type="NCBI Taxonomy" id="1572660"/>
    <lineage>
        <taxon>Bacteria</taxon>
        <taxon>Bacillati</taxon>
        <taxon>Actinomycetota</taxon>
        <taxon>Actinomycetes</taxon>
        <taxon>Propionibacteriales</taxon>
        <taxon>Kribbellaceae</taxon>
        <taxon>Kribbella</taxon>
    </lineage>
</organism>
<gene>
    <name evidence="2" type="ORF">E0H92_15190</name>
</gene>
<dbReference type="PANTHER" id="PTHR37507:SF2">
    <property type="entry name" value="SPORULATION PROTEIN YDCC"/>
    <property type="match status" value="1"/>
</dbReference>
<feature type="compositionally biased region" description="Basic and acidic residues" evidence="1">
    <location>
        <begin position="253"/>
        <end position="282"/>
    </location>
</feature>
<dbReference type="SUPFAM" id="SSF89392">
    <property type="entry name" value="Prokaryotic lipoproteins and lipoprotein localization factors"/>
    <property type="match status" value="1"/>
</dbReference>
<dbReference type="InterPro" id="IPR029046">
    <property type="entry name" value="LolA/LolB/LppX"/>
</dbReference>
<name>A0A4R0IV34_9ACTN</name>
<dbReference type="RefSeq" id="WP_131496687.1">
    <property type="nucleotide sequence ID" value="NZ_SJKC01000002.1"/>
</dbReference>
<dbReference type="Proteomes" id="UP000294225">
    <property type="component" value="Unassembled WGS sequence"/>
</dbReference>
<feature type="region of interest" description="Disordered" evidence="1">
    <location>
        <begin position="249"/>
        <end position="294"/>
    </location>
</feature>
<keyword evidence="2" id="KW-0449">Lipoprotein</keyword>
<dbReference type="PANTHER" id="PTHR37507">
    <property type="entry name" value="SPORULATION PROTEIN YDCC"/>
    <property type="match status" value="1"/>
</dbReference>
<dbReference type="Gene3D" id="2.50.20.10">
    <property type="entry name" value="Lipoprotein localisation LolA/LolB/LppX"/>
    <property type="match status" value="1"/>
</dbReference>
<comment type="caution">
    <text evidence="2">The sequence shown here is derived from an EMBL/GenBank/DDBJ whole genome shotgun (WGS) entry which is preliminary data.</text>
</comment>
<proteinExistence type="predicted"/>
<evidence type="ECO:0000256" key="1">
    <source>
        <dbReference type="SAM" id="MobiDB-lite"/>
    </source>
</evidence>
<reference evidence="2 3" key="1">
    <citation type="submission" date="2019-02" db="EMBL/GenBank/DDBJ databases">
        <title>Kribbella capetownensis sp. nov. and Kribbella speibonae sp. nov., isolated from soil.</title>
        <authorList>
            <person name="Curtis S.M."/>
            <person name="Norton I."/>
            <person name="Everest G.J."/>
            <person name="Meyers P.R."/>
        </authorList>
    </citation>
    <scope>NUCLEOTIDE SEQUENCE [LARGE SCALE GENOMIC DNA]</scope>
    <source>
        <strain evidence="2 3">YM55</strain>
    </source>
</reference>
<evidence type="ECO:0000313" key="2">
    <source>
        <dbReference type="EMBL" id="TCC37823.1"/>
    </source>
</evidence>
<dbReference type="InterPro" id="IPR052944">
    <property type="entry name" value="Sporulation_related"/>
</dbReference>
<evidence type="ECO:0000313" key="3">
    <source>
        <dbReference type="Proteomes" id="UP000294225"/>
    </source>
</evidence>
<dbReference type="EMBL" id="SJKC01000002">
    <property type="protein sequence ID" value="TCC37823.1"/>
    <property type="molecule type" value="Genomic_DNA"/>
</dbReference>
<protein>
    <submittedName>
        <fullName evidence="2">Outer membrane lipoprotein carrier protein LolA</fullName>
    </submittedName>
</protein>
<dbReference type="AlphaFoldDB" id="A0A4R0IV34"/>
<accession>A0A4R0IV34</accession>
<sequence>MGVAQRSRRWLVPVTAVAVVAGVGALGPVVADASPKLPGISAQDLLAKVQTAKVDGLSGTVRSDADLGLPVIPGAPAGSQQLTEMLSGQHTARVAFATPDKARVSVLDAQAERVWTTDGKSAWAYDSSRREAVKLTVPEHKAAKPEKAVPSYDPQAVAKQFLDAIDPSTKVDVSGTEKVAGRDAYKLRLIPKTDKTTVGSVTLAIDSKTWVPLDVTVMPRTGNDPALEVGFSSVSFDVPAASTFTFTPPKGVKVTDKKVPSQERPQRIEPKQVEPKQVEPKQTKPGTAKADGPTVIGEGWESVAMIRGAQTGQLTGNGPLAQLLAKAPTVSGTWGKGKVLTSKMVSALITDDGRVFVGLVTSDTLQAAAAKAPR</sequence>